<reference evidence="2 3" key="1">
    <citation type="submission" date="2015-01" db="EMBL/GenBank/DDBJ databases">
        <title>The Genome Sequence of Exophiala xenobiotica CBS118157.</title>
        <authorList>
            <consortium name="The Broad Institute Genomics Platform"/>
            <person name="Cuomo C."/>
            <person name="de Hoog S."/>
            <person name="Gorbushina A."/>
            <person name="Stielow B."/>
            <person name="Teixiera M."/>
            <person name="Abouelleil A."/>
            <person name="Chapman S.B."/>
            <person name="Priest M."/>
            <person name="Young S.K."/>
            <person name="Wortman J."/>
            <person name="Nusbaum C."/>
            <person name="Birren B."/>
        </authorList>
    </citation>
    <scope>NUCLEOTIDE SEQUENCE [LARGE SCALE GENOMIC DNA]</scope>
    <source>
        <strain evidence="2 3">CBS 118157</strain>
    </source>
</reference>
<proteinExistence type="predicted"/>
<dbReference type="HOGENOM" id="CLU_2049736_0_0_1"/>
<evidence type="ECO:0000313" key="3">
    <source>
        <dbReference type="Proteomes" id="UP000054342"/>
    </source>
</evidence>
<feature type="region of interest" description="Disordered" evidence="1">
    <location>
        <begin position="83"/>
        <end position="108"/>
    </location>
</feature>
<evidence type="ECO:0000313" key="2">
    <source>
        <dbReference type="EMBL" id="KIW56478.1"/>
    </source>
</evidence>
<dbReference type="GeneID" id="25327045"/>
<gene>
    <name evidence="2" type="ORF">PV05_05137</name>
</gene>
<dbReference type="Proteomes" id="UP000054342">
    <property type="component" value="Unassembled WGS sequence"/>
</dbReference>
<protein>
    <submittedName>
        <fullName evidence="2">Uncharacterized protein</fullName>
    </submittedName>
</protein>
<accession>A0A0D2EM32</accession>
<dbReference type="AlphaFoldDB" id="A0A0D2EM32"/>
<name>A0A0D2EM32_9EURO</name>
<evidence type="ECO:0000256" key="1">
    <source>
        <dbReference type="SAM" id="MobiDB-lite"/>
    </source>
</evidence>
<organism evidence="2 3">
    <name type="scientific">Exophiala xenobiotica</name>
    <dbReference type="NCBI Taxonomy" id="348802"/>
    <lineage>
        <taxon>Eukaryota</taxon>
        <taxon>Fungi</taxon>
        <taxon>Dikarya</taxon>
        <taxon>Ascomycota</taxon>
        <taxon>Pezizomycotina</taxon>
        <taxon>Eurotiomycetes</taxon>
        <taxon>Chaetothyriomycetidae</taxon>
        <taxon>Chaetothyriales</taxon>
        <taxon>Herpotrichiellaceae</taxon>
        <taxon>Exophiala</taxon>
    </lineage>
</organism>
<feature type="compositionally biased region" description="Basic and acidic residues" evidence="1">
    <location>
        <begin position="13"/>
        <end position="23"/>
    </location>
</feature>
<dbReference type="RefSeq" id="XP_013317062.1">
    <property type="nucleotide sequence ID" value="XM_013461608.1"/>
</dbReference>
<feature type="compositionally biased region" description="Polar residues" evidence="1">
    <location>
        <begin position="1"/>
        <end position="10"/>
    </location>
</feature>
<sequence length="120" mass="12970">MASDQGSNPIEHTLGDQENKDNDQGLQQPGLGVIDRTPQASMSTTRPQESVAASRPSVTVSSPGYPSYTERYLAERHEALIHSPANLPEGPVIDSDHDNESETTLSGLKCQSCWEYGEGN</sequence>
<feature type="compositionally biased region" description="Polar residues" evidence="1">
    <location>
        <begin position="38"/>
        <end position="48"/>
    </location>
</feature>
<dbReference type="EMBL" id="KN847319">
    <property type="protein sequence ID" value="KIW56478.1"/>
    <property type="molecule type" value="Genomic_DNA"/>
</dbReference>
<keyword evidence="3" id="KW-1185">Reference proteome</keyword>
<feature type="region of interest" description="Disordered" evidence="1">
    <location>
        <begin position="1"/>
        <end position="65"/>
    </location>
</feature>